<evidence type="ECO:0000256" key="5">
    <source>
        <dbReference type="ARBA" id="ARBA00022603"/>
    </source>
</evidence>
<dbReference type="GO" id="GO:0002935">
    <property type="term" value="F:tRNA (adenine(37)-C2)-methyltransferase activity"/>
    <property type="evidence" value="ECO:0007669"/>
    <property type="project" value="UniProtKB-UniRule"/>
</dbReference>
<dbReference type="InterPro" id="IPR040072">
    <property type="entry name" value="Methyltransferase_A"/>
</dbReference>
<dbReference type="Pfam" id="PF04055">
    <property type="entry name" value="Radical_SAM"/>
    <property type="match status" value="1"/>
</dbReference>
<keyword evidence="2 12" id="KW-0004">4Fe-4S</keyword>
<dbReference type="GO" id="GO:0019843">
    <property type="term" value="F:rRNA binding"/>
    <property type="evidence" value="ECO:0007669"/>
    <property type="project" value="UniProtKB-UniRule"/>
</dbReference>
<comment type="function">
    <text evidence="12">Specifically methylates position 2 of adenine 2503 in 23S rRNA and position 2 of adenine 37 in tRNAs.</text>
</comment>
<comment type="cofactor">
    <cofactor evidence="12">
        <name>[4Fe-4S] cluster</name>
        <dbReference type="ChEBI" id="CHEBI:49883"/>
    </cofactor>
    <text evidence="12">Binds 1 [4Fe-4S] cluster. The cluster is coordinated with 3 cysteines and an exchangeable S-adenosyl-L-methionine.</text>
</comment>
<comment type="catalytic activity">
    <reaction evidence="12">
        <text>adenosine(37) in tRNA + 2 reduced [2Fe-2S]-[ferredoxin] + 2 S-adenosyl-L-methionine = 2-methyladenosine(37) in tRNA + 5'-deoxyadenosine + L-methionine + 2 oxidized [2Fe-2S]-[ferredoxin] + S-adenosyl-L-homocysteine</text>
        <dbReference type="Rhea" id="RHEA:43332"/>
        <dbReference type="Rhea" id="RHEA-COMP:10000"/>
        <dbReference type="Rhea" id="RHEA-COMP:10001"/>
        <dbReference type="Rhea" id="RHEA-COMP:10162"/>
        <dbReference type="Rhea" id="RHEA-COMP:10485"/>
        <dbReference type="ChEBI" id="CHEBI:17319"/>
        <dbReference type="ChEBI" id="CHEBI:33737"/>
        <dbReference type="ChEBI" id="CHEBI:33738"/>
        <dbReference type="ChEBI" id="CHEBI:57844"/>
        <dbReference type="ChEBI" id="CHEBI:57856"/>
        <dbReference type="ChEBI" id="CHEBI:59789"/>
        <dbReference type="ChEBI" id="CHEBI:74411"/>
        <dbReference type="ChEBI" id="CHEBI:74497"/>
        <dbReference type="EC" id="2.1.1.192"/>
    </reaction>
</comment>
<keyword evidence="8 12" id="KW-0819">tRNA processing</keyword>
<keyword evidence="12" id="KW-1015">Disulfide bond</keyword>
<dbReference type="GO" id="GO:0051539">
    <property type="term" value="F:4 iron, 4 sulfur cluster binding"/>
    <property type="evidence" value="ECO:0007669"/>
    <property type="project" value="UniProtKB-UniRule"/>
</dbReference>
<keyword evidence="6 12" id="KW-0808">Transferase</keyword>
<evidence type="ECO:0000256" key="7">
    <source>
        <dbReference type="ARBA" id="ARBA00022691"/>
    </source>
</evidence>
<feature type="binding site" evidence="12">
    <location>
        <begin position="219"/>
        <end position="221"/>
    </location>
    <ligand>
        <name>S-adenosyl-L-methionine</name>
        <dbReference type="ChEBI" id="CHEBI:59789"/>
    </ligand>
</feature>
<organism evidence="14 15">
    <name type="scientific">Phoenicibacter congonensis</name>
    <dbReference type="NCBI Taxonomy" id="1944646"/>
    <lineage>
        <taxon>Bacteria</taxon>
        <taxon>Bacillati</taxon>
        <taxon>Actinomycetota</taxon>
        <taxon>Coriobacteriia</taxon>
        <taxon>Eggerthellales</taxon>
        <taxon>Eggerthellaceae</taxon>
        <taxon>Phoenicibacter</taxon>
    </lineage>
</organism>
<accession>A0AA43RHV1</accession>
<feature type="active site" description="Proton acceptor" evidence="12">
    <location>
        <position position="96"/>
    </location>
</feature>
<evidence type="ECO:0000256" key="11">
    <source>
        <dbReference type="ARBA" id="ARBA00023014"/>
    </source>
</evidence>
<dbReference type="GO" id="GO:0005737">
    <property type="term" value="C:cytoplasm"/>
    <property type="evidence" value="ECO:0007669"/>
    <property type="project" value="UniProtKB-SubCell"/>
</dbReference>
<evidence type="ECO:0000256" key="8">
    <source>
        <dbReference type="ARBA" id="ARBA00022694"/>
    </source>
</evidence>
<dbReference type="InterPro" id="IPR027492">
    <property type="entry name" value="RNA_MTrfase_RlmN"/>
</dbReference>
<evidence type="ECO:0000256" key="2">
    <source>
        <dbReference type="ARBA" id="ARBA00022485"/>
    </source>
</evidence>
<feature type="binding site" evidence="12">
    <location>
        <position position="196"/>
    </location>
    <ligand>
        <name>S-adenosyl-L-methionine</name>
        <dbReference type="ChEBI" id="CHEBI:59789"/>
    </ligand>
</feature>
<evidence type="ECO:0000259" key="13">
    <source>
        <dbReference type="PROSITE" id="PS51918"/>
    </source>
</evidence>
<comment type="miscellaneous">
    <text evidence="12">Reaction proceeds by a ping-pong mechanism involving intermediate methylation of a conserved cysteine residue.</text>
</comment>
<evidence type="ECO:0000256" key="1">
    <source>
        <dbReference type="ARBA" id="ARBA00004496"/>
    </source>
</evidence>
<comment type="catalytic activity">
    <reaction evidence="12">
        <text>adenosine(2503) in 23S rRNA + 2 reduced [2Fe-2S]-[ferredoxin] + 2 S-adenosyl-L-methionine = 2-methyladenosine(2503) in 23S rRNA + 5'-deoxyadenosine + L-methionine + 2 oxidized [2Fe-2S]-[ferredoxin] + S-adenosyl-L-homocysteine</text>
        <dbReference type="Rhea" id="RHEA:42916"/>
        <dbReference type="Rhea" id="RHEA-COMP:10000"/>
        <dbReference type="Rhea" id="RHEA-COMP:10001"/>
        <dbReference type="Rhea" id="RHEA-COMP:10152"/>
        <dbReference type="Rhea" id="RHEA-COMP:10282"/>
        <dbReference type="ChEBI" id="CHEBI:17319"/>
        <dbReference type="ChEBI" id="CHEBI:33737"/>
        <dbReference type="ChEBI" id="CHEBI:33738"/>
        <dbReference type="ChEBI" id="CHEBI:57844"/>
        <dbReference type="ChEBI" id="CHEBI:57856"/>
        <dbReference type="ChEBI" id="CHEBI:59789"/>
        <dbReference type="ChEBI" id="CHEBI:74411"/>
        <dbReference type="ChEBI" id="CHEBI:74497"/>
        <dbReference type="EC" id="2.1.1.192"/>
    </reaction>
</comment>
<comment type="similarity">
    <text evidence="12">Belongs to the radical SAM superfamily. RlmN family.</text>
</comment>
<dbReference type="HAMAP" id="MF_01849">
    <property type="entry name" value="RNA_methyltr_RlmN"/>
    <property type="match status" value="1"/>
</dbReference>
<dbReference type="Gene3D" id="1.10.150.530">
    <property type="match status" value="1"/>
</dbReference>
<dbReference type="FunFam" id="3.20.20.70:FF:000014">
    <property type="entry name" value="Probable dual-specificity RNA methyltransferase RlmN"/>
    <property type="match status" value="1"/>
</dbReference>
<evidence type="ECO:0000313" key="15">
    <source>
        <dbReference type="Proteomes" id="UP001168575"/>
    </source>
</evidence>
<dbReference type="PANTHER" id="PTHR30544">
    <property type="entry name" value="23S RRNA METHYLTRANSFERASE"/>
    <property type="match status" value="1"/>
</dbReference>
<keyword evidence="15" id="KW-1185">Reference proteome</keyword>
<evidence type="ECO:0000313" key="14">
    <source>
        <dbReference type="EMBL" id="MDO4841116.1"/>
    </source>
</evidence>
<comment type="caution">
    <text evidence="14">The sequence shown here is derived from an EMBL/GenBank/DDBJ whole genome shotgun (WGS) entry which is preliminary data.</text>
</comment>
<dbReference type="NCBIfam" id="TIGR00048">
    <property type="entry name" value="rRNA_mod_RlmN"/>
    <property type="match status" value="1"/>
</dbReference>
<dbReference type="SUPFAM" id="SSF102114">
    <property type="entry name" value="Radical SAM enzymes"/>
    <property type="match status" value="1"/>
</dbReference>
<dbReference type="GO" id="GO:0000049">
    <property type="term" value="F:tRNA binding"/>
    <property type="evidence" value="ECO:0007669"/>
    <property type="project" value="UniProtKB-UniRule"/>
</dbReference>
<feature type="binding site" evidence="12">
    <location>
        <position position="121"/>
    </location>
    <ligand>
        <name>[4Fe-4S] cluster</name>
        <dbReference type="ChEBI" id="CHEBI:49883"/>
        <note>4Fe-4S-S-AdoMet</note>
    </ligand>
</feature>
<dbReference type="SFLD" id="SFLDF00275">
    <property type="entry name" value="adenosine_C2_methyltransferase"/>
    <property type="match status" value="1"/>
</dbReference>
<dbReference type="Proteomes" id="UP001168575">
    <property type="component" value="Unassembled WGS sequence"/>
</dbReference>
<dbReference type="AlphaFoldDB" id="A0AA43RHV1"/>
<keyword evidence="5 12" id="KW-0489">Methyltransferase</keyword>
<dbReference type="PIRSF" id="PIRSF006004">
    <property type="entry name" value="CHP00048"/>
    <property type="match status" value="1"/>
</dbReference>
<feature type="active site" description="S-methylcysteine intermediate" evidence="12">
    <location>
        <position position="338"/>
    </location>
</feature>
<dbReference type="Pfam" id="PF21016">
    <property type="entry name" value="RlmN_N"/>
    <property type="match status" value="1"/>
</dbReference>
<evidence type="ECO:0000256" key="4">
    <source>
        <dbReference type="ARBA" id="ARBA00022552"/>
    </source>
</evidence>
<feature type="binding site" evidence="12">
    <location>
        <begin position="164"/>
        <end position="165"/>
    </location>
    <ligand>
        <name>S-adenosyl-L-methionine</name>
        <dbReference type="ChEBI" id="CHEBI:59789"/>
    </ligand>
</feature>
<dbReference type="EC" id="2.1.1.192" evidence="12"/>
<sequence>MSKEIKNDDIFELSFEEVQSLIEEVGEKKFRAKQVYEWLHNHPISSYDDMNNVPKSLRQKLSEKYPMDALEIRDIQESVDGTKKYLFNLKDGNVVESVLIPNSDGRITACISTQVGCSMNCAFCATGSQGLTRNLSAQEIVFQLAQMTKDSGERFSNVVVMGQGEPFLNYDNTLKAIRQFNSDEAYKIAARKITVSTCGIIDGIEKFLEEPEQFGLAISLHSAVQATRNVIMPKTKNMPLNSLSAAISDYIEKSNRRVTLEYMLLKDVNDDDAHLAALIDFCNHPLLHINLLQFNEVDSCEFKSAGMPVLKHFENELTKNGVPCSIRCSKGSDIDGACGQLANKTKVAFN</sequence>
<feature type="binding site" evidence="12">
    <location>
        <position position="124"/>
    </location>
    <ligand>
        <name>[4Fe-4S] cluster</name>
        <dbReference type="ChEBI" id="CHEBI:49883"/>
        <note>4Fe-4S-S-AdoMet</note>
    </ligand>
</feature>
<feature type="binding site" evidence="12">
    <location>
        <position position="117"/>
    </location>
    <ligand>
        <name>[4Fe-4S] cluster</name>
        <dbReference type="ChEBI" id="CHEBI:49883"/>
        <note>4Fe-4S-S-AdoMet</note>
    </ligand>
</feature>
<keyword evidence="10 12" id="KW-0408">Iron</keyword>
<evidence type="ECO:0000256" key="9">
    <source>
        <dbReference type="ARBA" id="ARBA00022723"/>
    </source>
</evidence>
<dbReference type="InterPro" id="IPR048641">
    <property type="entry name" value="RlmN_N"/>
</dbReference>
<dbReference type="Gene3D" id="3.20.20.70">
    <property type="entry name" value="Aldolase class I"/>
    <property type="match status" value="1"/>
</dbReference>
<keyword evidence="7 12" id="KW-0949">S-adenosyl-L-methionine</keyword>
<dbReference type="InterPro" id="IPR007197">
    <property type="entry name" value="rSAM"/>
</dbReference>
<dbReference type="GO" id="GO:0046872">
    <property type="term" value="F:metal ion binding"/>
    <property type="evidence" value="ECO:0007669"/>
    <property type="project" value="UniProtKB-KW"/>
</dbReference>
<protein>
    <recommendedName>
        <fullName evidence="12">Probable dual-specificity RNA methyltransferase RlmN</fullName>
        <ecNumber evidence="12">2.1.1.192</ecNumber>
    </recommendedName>
    <alternativeName>
        <fullName evidence="12">23S rRNA (adenine(2503)-C(2))-methyltransferase</fullName>
    </alternativeName>
    <alternativeName>
        <fullName evidence="12">23S rRNA m2A2503 methyltransferase</fullName>
    </alternativeName>
    <alternativeName>
        <fullName evidence="12">Ribosomal RNA large subunit methyltransferase N</fullName>
    </alternativeName>
    <alternativeName>
        <fullName evidence="12">tRNA (adenine(37)-C(2))-methyltransferase</fullName>
    </alternativeName>
    <alternativeName>
        <fullName evidence="12">tRNA m2A37 methyltransferase</fullName>
    </alternativeName>
</protein>
<proteinExistence type="inferred from homology"/>
<dbReference type="PROSITE" id="PS51918">
    <property type="entry name" value="RADICAL_SAM"/>
    <property type="match status" value="1"/>
</dbReference>
<evidence type="ECO:0000256" key="10">
    <source>
        <dbReference type="ARBA" id="ARBA00023004"/>
    </source>
</evidence>
<comment type="caution">
    <text evidence="12">Lacks conserved residue(s) required for the propagation of feature annotation.</text>
</comment>
<comment type="subcellular location">
    <subcellularLocation>
        <location evidence="1 12">Cytoplasm</location>
    </subcellularLocation>
</comment>
<name>A0AA43RHV1_9ACTN</name>
<dbReference type="EMBL" id="JAUMVS010000002">
    <property type="protein sequence ID" value="MDO4841116.1"/>
    <property type="molecule type" value="Genomic_DNA"/>
</dbReference>
<dbReference type="GO" id="GO:0070475">
    <property type="term" value="P:rRNA base methylation"/>
    <property type="evidence" value="ECO:0007669"/>
    <property type="project" value="UniProtKB-UniRule"/>
</dbReference>
<dbReference type="GO" id="GO:0070040">
    <property type="term" value="F:rRNA (adenine(2503)-C2-)-methyltransferase activity"/>
    <property type="evidence" value="ECO:0007669"/>
    <property type="project" value="UniProtKB-UniRule"/>
</dbReference>
<dbReference type="InterPro" id="IPR004383">
    <property type="entry name" value="rRNA_lsu_MTrfase_RlmN/Cfr"/>
</dbReference>
<dbReference type="InterPro" id="IPR013785">
    <property type="entry name" value="Aldolase_TIM"/>
</dbReference>
<keyword evidence="4 12" id="KW-0698">rRNA processing</keyword>
<dbReference type="GO" id="GO:0030488">
    <property type="term" value="P:tRNA methylation"/>
    <property type="evidence" value="ECO:0007669"/>
    <property type="project" value="UniProtKB-UniRule"/>
</dbReference>
<dbReference type="CDD" id="cd01335">
    <property type="entry name" value="Radical_SAM"/>
    <property type="match status" value="1"/>
</dbReference>
<feature type="domain" description="Radical SAM core" evidence="13">
    <location>
        <begin position="103"/>
        <end position="333"/>
    </location>
</feature>
<dbReference type="SFLD" id="SFLDG01062">
    <property type="entry name" value="methyltransferase_(Class_A)"/>
    <property type="match status" value="1"/>
</dbReference>
<keyword evidence="9 12" id="KW-0479">Metal-binding</keyword>
<keyword evidence="3 12" id="KW-0963">Cytoplasm</keyword>
<dbReference type="PANTHER" id="PTHR30544:SF5">
    <property type="entry name" value="RADICAL SAM CORE DOMAIN-CONTAINING PROTEIN"/>
    <property type="match status" value="1"/>
</dbReference>
<reference evidence="14" key="1">
    <citation type="submission" date="2023-07" db="EMBL/GenBank/DDBJ databases">
        <title>Between Cages and Wild: Unraveling the Impact of Captivity on Animal Microbiomes and Antimicrobial Resistance.</title>
        <authorList>
            <person name="Schmartz G.P."/>
            <person name="Rehner J."/>
            <person name="Schuff M.J."/>
            <person name="Becker S.L."/>
            <person name="Kravczyk M."/>
            <person name="Gurevich A."/>
            <person name="Francke R."/>
            <person name="Mueller R."/>
            <person name="Keller V."/>
            <person name="Keller A."/>
        </authorList>
    </citation>
    <scope>NUCLEOTIDE SEQUENCE</scope>
    <source>
        <strain evidence="14">S12M_St_49</strain>
    </source>
</reference>
<evidence type="ECO:0000256" key="12">
    <source>
        <dbReference type="HAMAP-Rule" id="MF_01849"/>
    </source>
</evidence>
<evidence type="ECO:0000256" key="3">
    <source>
        <dbReference type="ARBA" id="ARBA00022490"/>
    </source>
</evidence>
<feature type="binding site" evidence="12">
    <location>
        <position position="295"/>
    </location>
    <ligand>
        <name>S-adenosyl-L-methionine</name>
        <dbReference type="ChEBI" id="CHEBI:59789"/>
    </ligand>
</feature>
<gene>
    <name evidence="12 14" type="primary">rlmN</name>
    <name evidence="14" type="ORF">Q3982_00355</name>
</gene>
<dbReference type="SFLD" id="SFLDS00029">
    <property type="entry name" value="Radical_SAM"/>
    <property type="match status" value="1"/>
</dbReference>
<dbReference type="InterPro" id="IPR058240">
    <property type="entry name" value="rSAM_sf"/>
</dbReference>
<keyword evidence="11 12" id="KW-0411">Iron-sulfur</keyword>
<evidence type="ECO:0000256" key="6">
    <source>
        <dbReference type="ARBA" id="ARBA00022679"/>
    </source>
</evidence>